<name>K9IRJ3_DESRO</name>
<feature type="non-terminal residue" evidence="1">
    <location>
        <position position="1"/>
    </location>
</feature>
<dbReference type="EMBL" id="GABZ01002933">
    <property type="protein sequence ID" value="JAA50592.1"/>
    <property type="molecule type" value="mRNA"/>
</dbReference>
<evidence type="ECO:0000313" key="1">
    <source>
        <dbReference type="EMBL" id="JAA50592.1"/>
    </source>
</evidence>
<dbReference type="AlphaFoldDB" id="K9IRJ3"/>
<accession>K9IRJ3</accession>
<sequence>HCFMCSSVSPHMHTCVHTRAHARTEFSLDHLRLRCMNNSPLFLKASACISQEQGIFLHNLDTALSTSVNSTLTRYFNLPPAFQFCQLTQQRRLKLPPVTTGSFRATSLYSPLIWSITTDSVSFIMLTSVKNVAHQPPSFP</sequence>
<protein>
    <submittedName>
        <fullName evidence="1">Uncharacterized protein</fullName>
    </submittedName>
</protein>
<organism evidence="1">
    <name type="scientific">Desmodus rotundus</name>
    <name type="common">Vampire bat</name>
    <dbReference type="NCBI Taxonomy" id="9430"/>
    <lineage>
        <taxon>Eukaryota</taxon>
        <taxon>Metazoa</taxon>
        <taxon>Chordata</taxon>
        <taxon>Craniata</taxon>
        <taxon>Vertebrata</taxon>
        <taxon>Euteleostomi</taxon>
        <taxon>Mammalia</taxon>
        <taxon>Eutheria</taxon>
        <taxon>Laurasiatheria</taxon>
        <taxon>Chiroptera</taxon>
        <taxon>Yangochiroptera</taxon>
        <taxon>Phyllostomidae</taxon>
        <taxon>Desmodontinae</taxon>
        <taxon>Desmodus</taxon>
    </lineage>
</organism>
<reference evidence="1" key="1">
    <citation type="submission" date="2012-11" db="EMBL/GenBank/DDBJ databases">
        <title>The Vampirome: Transcriptome and Proteome Analysis of the Submandibular and Accessory Glands of the Vampire Bat and Vector of Human Rabies, Desmodus rotundus.</title>
        <authorList>
            <person name="Francischetti I.M.B."/>
            <person name="Assumpcao T.C.F."/>
            <person name="Ma D."/>
            <person name="Vicente E.C."/>
            <person name="Ribeiro J.M.C."/>
        </authorList>
    </citation>
    <scope>NUCLEOTIDE SEQUENCE</scope>
    <source>
        <tissue evidence="1">Salivary gland</tissue>
    </source>
</reference>
<proteinExistence type="evidence at transcript level"/>